<evidence type="ECO:0000256" key="1">
    <source>
        <dbReference type="SAM" id="MobiDB-lite"/>
    </source>
</evidence>
<evidence type="ECO:0000313" key="2">
    <source>
        <dbReference type="EMBL" id="KAF2587606.1"/>
    </source>
</evidence>
<accession>A0A8S9K2G3</accession>
<dbReference type="EMBL" id="QGKY02000246">
    <property type="protein sequence ID" value="KAF2587606.1"/>
    <property type="molecule type" value="Genomic_DNA"/>
</dbReference>
<proteinExistence type="predicted"/>
<comment type="caution">
    <text evidence="2">The sequence shown here is derived from an EMBL/GenBank/DDBJ whole genome shotgun (WGS) entry which is preliminary data.</text>
</comment>
<dbReference type="AlphaFoldDB" id="A0A8S9K2G3"/>
<feature type="region of interest" description="Disordered" evidence="1">
    <location>
        <begin position="320"/>
        <end position="341"/>
    </location>
</feature>
<feature type="compositionally biased region" description="Basic and acidic residues" evidence="1">
    <location>
        <begin position="332"/>
        <end position="341"/>
    </location>
</feature>
<feature type="region of interest" description="Disordered" evidence="1">
    <location>
        <begin position="224"/>
        <end position="264"/>
    </location>
</feature>
<name>A0A8S9K2G3_BRACR</name>
<sequence length="341" mass="38056">MNTRHAEGQVDVKVSSGMAIEHATGHVDAHVSPRMRPEACKTTHKRSVPKDCPEEKEGSFRVLISPDQFFQDIEVPDIGDGFRARIAGPNLVVVLVVVCRSLLPQMPPASPIEDRGTAIPIEDRDRAIPERLRLCGVIVKGLSVSLMWRKNDYVTSRKDHSARGTVVAGVDWTSFAKDSFSRYMNMARRGKSEGGHDWMLGTERVSRRRGMGYESEGRVQILVHTNQGSSEENEGRNNNLESSVQGPRPVRRNNPIEPEVHDQPQQGVGIEHILEMLHDVIARSLPQPQVQPQPLMPPQPTVATPMLPLITAMKNMKTPHFEGGTDPFQADQQRRNRMVGE</sequence>
<organism evidence="2">
    <name type="scientific">Brassica cretica</name>
    <name type="common">Mustard</name>
    <dbReference type="NCBI Taxonomy" id="69181"/>
    <lineage>
        <taxon>Eukaryota</taxon>
        <taxon>Viridiplantae</taxon>
        <taxon>Streptophyta</taxon>
        <taxon>Embryophyta</taxon>
        <taxon>Tracheophyta</taxon>
        <taxon>Spermatophyta</taxon>
        <taxon>Magnoliopsida</taxon>
        <taxon>eudicotyledons</taxon>
        <taxon>Gunneridae</taxon>
        <taxon>Pentapetalae</taxon>
        <taxon>rosids</taxon>
        <taxon>malvids</taxon>
        <taxon>Brassicales</taxon>
        <taxon>Brassicaceae</taxon>
        <taxon>Brassiceae</taxon>
        <taxon>Brassica</taxon>
    </lineage>
</organism>
<protein>
    <submittedName>
        <fullName evidence="2">Uncharacterized protein</fullName>
    </submittedName>
</protein>
<reference evidence="2" key="1">
    <citation type="submission" date="2019-12" db="EMBL/GenBank/DDBJ databases">
        <title>Genome sequencing and annotation of Brassica cretica.</title>
        <authorList>
            <person name="Studholme D.J."/>
            <person name="Sarris P.F."/>
        </authorList>
    </citation>
    <scope>NUCLEOTIDE SEQUENCE</scope>
    <source>
        <strain evidence="2">PFS-102/07</strain>
        <tissue evidence="2">Leaf</tissue>
    </source>
</reference>
<gene>
    <name evidence="2" type="ORF">F2Q70_00034872</name>
</gene>